<dbReference type="KEGG" id="hsal:JMJ58_18815"/>
<dbReference type="PROSITE" id="PS51257">
    <property type="entry name" value="PROKAR_LIPOPROTEIN"/>
    <property type="match status" value="1"/>
</dbReference>
<dbReference type="Pfam" id="PF03779">
    <property type="entry name" value="SPW"/>
    <property type="match status" value="1"/>
</dbReference>
<dbReference type="Proteomes" id="UP000637819">
    <property type="component" value="Chromosome"/>
</dbReference>
<evidence type="ECO:0000256" key="1">
    <source>
        <dbReference type="SAM" id="Phobius"/>
    </source>
</evidence>
<gene>
    <name evidence="3" type="ORF">JMJ58_18815</name>
</gene>
<dbReference type="RefSeq" id="WP_204747570.1">
    <property type="nucleotide sequence ID" value="NZ_CP069188.1"/>
</dbReference>
<dbReference type="GeneID" id="62877221"/>
<name>A0A8T8DZC6_9EURY</name>
<organism evidence="3 4">
    <name type="scientific">Haloterrigena salifodinae</name>
    <dbReference type="NCBI Taxonomy" id="2675099"/>
    <lineage>
        <taxon>Archaea</taxon>
        <taxon>Methanobacteriati</taxon>
        <taxon>Methanobacteriota</taxon>
        <taxon>Stenosarchaea group</taxon>
        <taxon>Halobacteria</taxon>
        <taxon>Halobacteriales</taxon>
        <taxon>Natrialbaceae</taxon>
        <taxon>Haloterrigena</taxon>
    </lineage>
</organism>
<dbReference type="InterPro" id="IPR005530">
    <property type="entry name" value="SPW"/>
</dbReference>
<dbReference type="AlphaFoldDB" id="A0A8T8DZC6"/>
<evidence type="ECO:0000313" key="3">
    <source>
        <dbReference type="EMBL" id="QRV14938.1"/>
    </source>
</evidence>
<keyword evidence="4" id="KW-1185">Reference proteome</keyword>
<proteinExistence type="predicted"/>
<keyword evidence="1" id="KW-1133">Transmembrane helix</keyword>
<protein>
    <submittedName>
        <fullName evidence="3">SPW repeat protein</fullName>
    </submittedName>
</protein>
<feature type="transmembrane region" description="Helical" evidence="1">
    <location>
        <begin position="12"/>
        <end position="31"/>
    </location>
</feature>
<accession>A0A8T8DZC6</accession>
<feature type="transmembrane region" description="Helical" evidence="1">
    <location>
        <begin position="65"/>
        <end position="84"/>
    </location>
</feature>
<evidence type="ECO:0000259" key="2">
    <source>
        <dbReference type="Pfam" id="PF03779"/>
    </source>
</evidence>
<evidence type="ECO:0000313" key="4">
    <source>
        <dbReference type="Proteomes" id="UP000637819"/>
    </source>
</evidence>
<sequence length="123" mass="12613">MYATAKLTAGGNGILGCWLIAAPFVLGAPAIGRWNDVVVGAVVLLVVGYNRVGTTGRHPASATGAGLVATLGLWLLLAPFVLGFEGLPLWNDVVAGTVVASFGSYDAYVSAVGRERSVRTPVE</sequence>
<feature type="transmembrane region" description="Helical" evidence="1">
    <location>
        <begin position="37"/>
        <end position="53"/>
    </location>
</feature>
<keyword evidence="1" id="KW-0472">Membrane</keyword>
<dbReference type="OrthoDB" id="169701at2157"/>
<reference evidence="3 4" key="1">
    <citation type="submission" date="2021-01" db="EMBL/GenBank/DDBJ databases">
        <title>Genome Sequence and Methylation Pattern of Haloterrigena salifodinae BOL5-1, An Extremely Halophilic Archaeon from a Bolivian Salt Mine.</title>
        <authorList>
            <person name="DasSarma P."/>
            <person name="Anton B.P."/>
            <person name="DasSarma S.L."/>
            <person name="von Ehrenheim H.A.L."/>
            <person name="Martinez F.L."/>
            <person name="Guzman D."/>
            <person name="Roberts R.J."/>
            <person name="DasSarma S."/>
        </authorList>
    </citation>
    <scope>NUCLEOTIDE SEQUENCE [LARGE SCALE GENOMIC DNA]</scope>
    <source>
        <strain evidence="3 4">BOL5-1</strain>
    </source>
</reference>
<feature type="domain" description="SPW repeat-containing integral membrane" evidence="2">
    <location>
        <begin position="12"/>
        <end position="103"/>
    </location>
</feature>
<dbReference type="EMBL" id="CP069188">
    <property type="protein sequence ID" value="QRV14938.1"/>
    <property type="molecule type" value="Genomic_DNA"/>
</dbReference>
<keyword evidence="1" id="KW-0812">Transmembrane</keyword>